<keyword evidence="2" id="KW-0805">Transcription regulation</keyword>
<dbReference type="SMART" id="SM00422">
    <property type="entry name" value="HTH_MERR"/>
    <property type="match status" value="1"/>
</dbReference>
<name>A0ABQ3JBP4_9PSEU</name>
<proteinExistence type="predicted"/>
<reference evidence="7" key="1">
    <citation type="journal article" date="2019" name="Int. J. Syst. Evol. Microbiol.">
        <title>The Global Catalogue of Microorganisms (GCM) 10K type strain sequencing project: providing services to taxonomists for standard genome sequencing and annotation.</title>
        <authorList>
            <consortium name="The Broad Institute Genomics Platform"/>
            <consortium name="The Broad Institute Genome Sequencing Center for Infectious Disease"/>
            <person name="Wu L."/>
            <person name="Ma J."/>
        </authorList>
    </citation>
    <scope>NUCLEOTIDE SEQUENCE [LARGE SCALE GENOMIC DNA]</scope>
    <source>
        <strain evidence="7">CGMCC 4.7677</strain>
    </source>
</reference>
<dbReference type="PROSITE" id="PS50937">
    <property type="entry name" value="HTH_MERR_2"/>
    <property type="match status" value="1"/>
</dbReference>
<organism evidence="6 7">
    <name type="scientific">Amycolatopsis deserti</name>
    <dbReference type="NCBI Taxonomy" id="185696"/>
    <lineage>
        <taxon>Bacteria</taxon>
        <taxon>Bacillati</taxon>
        <taxon>Actinomycetota</taxon>
        <taxon>Actinomycetes</taxon>
        <taxon>Pseudonocardiales</taxon>
        <taxon>Pseudonocardiaceae</taxon>
        <taxon>Amycolatopsis</taxon>
    </lineage>
</organism>
<keyword evidence="7" id="KW-1185">Reference proteome</keyword>
<dbReference type="RefSeq" id="WP_191247694.1">
    <property type="nucleotide sequence ID" value="NZ_BNAU01000007.1"/>
</dbReference>
<sequence length="115" mass="12839">MRIGGLSARTGVSQRLLRYYEEQELLSTKRDSNGYRIYDDDAVTTVRQIRALLAAGLTTCVIRKLLPCARGEKPELELCPEVVSTLREQLDALDERIDDLRQTRGALAAYVPTAG</sequence>
<keyword evidence="3" id="KW-0238">DNA-binding</keyword>
<accession>A0ABQ3JBP4</accession>
<evidence type="ECO:0000313" key="6">
    <source>
        <dbReference type="EMBL" id="GHF15736.1"/>
    </source>
</evidence>
<keyword evidence="1" id="KW-0678">Repressor</keyword>
<dbReference type="InterPro" id="IPR047057">
    <property type="entry name" value="MerR_fam"/>
</dbReference>
<dbReference type="PRINTS" id="PR00040">
    <property type="entry name" value="HTHMERR"/>
</dbReference>
<comment type="caution">
    <text evidence="6">The sequence shown here is derived from an EMBL/GenBank/DDBJ whole genome shotgun (WGS) entry which is preliminary data.</text>
</comment>
<dbReference type="Gene3D" id="1.10.1660.10">
    <property type="match status" value="1"/>
</dbReference>
<dbReference type="Proteomes" id="UP000605897">
    <property type="component" value="Unassembled WGS sequence"/>
</dbReference>
<evidence type="ECO:0000256" key="4">
    <source>
        <dbReference type="ARBA" id="ARBA00023163"/>
    </source>
</evidence>
<dbReference type="InterPro" id="IPR000551">
    <property type="entry name" value="MerR-type_HTH_dom"/>
</dbReference>
<dbReference type="SUPFAM" id="SSF46955">
    <property type="entry name" value="Putative DNA-binding domain"/>
    <property type="match status" value="1"/>
</dbReference>
<dbReference type="PANTHER" id="PTHR30204:SF69">
    <property type="entry name" value="MERR-FAMILY TRANSCRIPTIONAL REGULATOR"/>
    <property type="match status" value="1"/>
</dbReference>
<dbReference type="PANTHER" id="PTHR30204">
    <property type="entry name" value="REDOX-CYCLING DRUG-SENSING TRANSCRIPTIONAL ACTIVATOR SOXR"/>
    <property type="match status" value="1"/>
</dbReference>
<protein>
    <submittedName>
        <fullName evidence="6">MerR family transcriptional regulator</fullName>
    </submittedName>
</protein>
<feature type="domain" description="HTH merR-type" evidence="5">
    <location>
        <begin position="1"/>
        <end position="68"/>
    </location>
</feature>
<dbReference type="CDD" id="cd01282">
    <property type="entry name" value="HTH_MerR-like_sg3"/>
    <property type="match status" value="1"/>
</dbReference>
<evidence type="ECO:0000313" key="7">
    <source>
        <dbReference type="Proteomes" id="UP000605897"/>
    </source>
</evidence>
<evidence type="ECO:0000256" key="1">
    <source>
        <dbReference type="ARBA" id="ARBA00022491"/>
    </source>
</evidence>
<dbReference type="Pfam" id="PF13411">
    <property type="entry name" value="MerR_1"/>
    <property type="match status" value="1"/>
</dbReference>
<gene>
    <name evidence="6" type="ORF">GCM10017786_56940</name>
</gene>
<keyword evidence="4" id="KW-0804">Transcription</keyword>
<dbReference type="InterPro" id="IPR009061">
    <property type="entry name" value="DNA-bd_dom_put_sf"/>
</dbReference>
<evidence type="ECO:0000256" key="2">
    <source>
        <dbReference type="ARBA" id="ARBA00023015"/>
    </source>
</evidence>
<evidence type="ECO:0000256" key="3">
    <source>
        <dbReference type="ARBA" id="ARBA00023125"/>
    </source>
</evidence>
<dbReference type="EMBL" id="BNAU01000007">
    <property type="protein sequence ID" value="GHF15736.1"/>
    <property type="molecule type" value="Genomic_DNA"/>
</dbReference>
<evidence type="ECO:0000259" key="5">
    <source>
        <dbReference type="PROSITE" id="PS50937"/>
    </source>
</evidence>